<dbReference type="InterPro" id="IPR001940">
    <property type="entry name" value="Peptidase_S1C"/>
</dbReference>
<dbReference type="PRINTS" id="PR00834">
    <property type="entry name" value="PROTEASES2C"/>
</dbReference>
<dbReference type="AlphaFoldDB" id="A0AB34J2S8"/>
<dbReference type="EMBL" id="JBGBPQ010000014">
    <property type="protein sequence ID" value="KAL1510861.1"/>
    <property type="molecule type" value="Genomic_DNA"/>
</dbReference>
<proteinExistence type="inferred from homology"/>
<evidence type="ECO:0000313" key="7">
    <source>
        <dbReference type="Proteomes" id="UP001515480"/>
    </source>
</evidence>
<keyword evidence="2" id="KW-0645">Protease</keyword>
<comment type="caution">
    <text evidence="6">The sequence shown here is derived from an EMBL/GenBank/DDBJ whole genome shotgun (WGS) entry which is preliminary data.</text>
</comment>
<sequence length="419" mass="43875">MLLPSLLPLQVSGMRPPPRIASSRMFHVPSSHRLRTSVVCSLRGHALAAALSLSIACLPGPGAALTVDLGTPLSVLQQQERTVEDLFRDATPSIVYINTFVAATDRITMNAVEVPSGAGSGVIWDEDGHVVTNYHVIKGANAARVAVTENGRSTLYDASLVGYNPDKDVAVLSLDRSSAPRAKLRPIPLGESSSLRVGQTALAIGNPFGLDHSLTVGVVSGLGREMRAPSGRPITNVIQTDAAINPGNSGGALLDSSGRLVGMNTAIYSPSGASAGIGFAIPVDTLKQQVELLLKSGRVMRPTIGVVYAQGAQASSLGVQEGVLVLSVPKPSPAADAGLRGTYRDSDGSIVLGDVIVGLQEDVIKSDYDLFKALDKCNPGQTVSLTVERTPTSLREEMISSQPRQRVQLKVKLEARAAV</sequence>
<dbReference type="Pfam" id="PF13365">
    <property type="entry name" value="Trypsin_2"/>
    <property type="match status" value="1"/>
</dbReference>
<dbReference type="InterPro" id="IPR051201">
    <property type="entry name" value="Chloro_Bact_Ser_Proteases"/>
</dbReference>
<dbReference type="InterPro" id="IPR043504">
    <property type="entry name" value="Peptidase_S1_PA_chymotrypsin"/>
</dbReference>
<evidence type="ECO:0000313" key="6">
    <source>
        <dbReference type="EMBL" id="KAL1510861.1"/>
    </source>
</evidence>
<dbReference type="PANTHER" id="PTHR43343">
    <property type="entry name" value="PEPTIDASE S12"/>
    <property type="match status" value="1"/>
</dbReference>
<evidence type="ECO:0000256" key="2">
    <source>
        <dbReference type="ARBA" id="ARBA00022670"/>
    </source>
</evidence>
<dbReference type="InterPro" id="IPR001478">
    <property type="entry name" value="PDZ"/>
</dbReference>
<dbReference type="SMART" id="SM00228">
    <property type="entry name" value="PDZ"/>
    <property type="match status" value="1"/>
</dbReference>
<keyword evidence="3" id="KW-0378">Hydrolase</keyword>
<evidence type="ECO:0000256" key="4">
    <source>
        <dbReference type="ARBA" id="ARBA00022825"/>
    </source>
</evidence>
<evidence type="ECO:0000259" key="5">
    <source>
        <dbReference type="SMART" id="SM00228"/>
    </source>
</evidence>
<evidence type="ECO:0000256" key="3">
    <source>
        <dbReference type="ARBA" id="ARBA00022801"/>
    </source>
</evidence>
<accession>A0AB34J2S8</accession>
<dbReference type="SUPFAM" id="SSF50494">
    <property type="entry name" value="Trypsin-like serine proteases"/>
    <property type="match status" value="1"/>
</dbReference>
<comment type="similarity">
    <text evidence="1">Belongs to the peptidase S1C family.</text>
</comment>
<dbReference type="Gene3D" id="2.30.42.10">
    <property type="match status" value="1"/>
</dbReference>
<reference evidence="6 7" key="1">
    <citation type="journal article" date="2024" name="Science">
        <title>Giant polyketide synthase enzymes in the biosynthesis of giant marine polyether toxins.</title>
        <authorList>
            <person name="Fallon T.R."/>
            <person name="Shende V.V."/>
            <person name="Wierzbicki I.H."/>
            <person name="Pendleton A.L."/>
            <person name="Watervoot N.F."/>
            <person name="Auber R.P."/>
            <person name="Gonzalez D.J."/>
            <person name="Wisecaver J.H."/>
            <person name="Moore B.S."/>
        </authorList>
    </citation>
    <scope>NUCLEOTIDE SEQUENCE [LARGE SCALE GENOMIC DNA]</scope>
    <source>
        <strain evidence="6 7">12B1</strain>
    </source>
</reference>
<dbReference type="FunFam" id="2.40.10.10:FF:000001">
    <property type="entry name" value="Periplasmic serine protease DegS"/>
    <property type="match status" value="1"/>
</dbReference>
<organism evidence="6 7">
    <name type="scientific">Prymnesium parvum</name>
    <name type="common">Toxic golden alga</name>
    <dbReference type="NCBI Taxonomy" id="97485"/>
    <lineage>
        <taxon>Eukaryota</taxon>
        <taxon>Haptista</taxon>
        <taxon>Haptophyta</taxon>
        <taxon>Prymnesiophyceae</taxon>
        <taxon>Prymnesiales</taxon>
        <taxon>Prymnesiaceae</taxon>
        <taxon>Prymnesium</taxon>
    </lineage>
</organism>
<name>A0AB34J2S8_PRYPA</name>
<dbReference type="GO" id="GO:0006508">
    <property type="term" value="P:proteolysis"/>
    <property type="evidence" value="ECO:0007669"/>
    <property type="project" value="UniProtKB-KW"/>
</dbReference>
<evidence type="ECO:0000256" key="1">
    <source>
        <dbReference type="ARBA" id="ARBA00010541"/>
    </source>
</evidence>
<dbReference type="InterPro" id="IPR036034">
    <property type="entry name" value="PDZ_sf"/>
</dbReference>
<dbReference type="Gene3D" id="2.40.10.10">
    <property type="entry name" value="Trypsin-like serine proteases"/>
    <property type="match status" value="2"/>
</dbReference>
<dbReference type="Proteomes" id="UP001515480">
    <property type="component" value="Unassembled WGS sequence"/>
</dbReference>
<feature type="domain" description="PDZ" evidence="5">
    <location>
        <begin position="302"/>
        <end position="391"/>
    </location>
</feature>
<keyword evidence="4" id="KW-0720">Serine protease</keyword>
<dbReference type="Pfam" id="PF13180">
    <property type="entry name" value="PDZ_2"/>
    <property type="match status" value="1"/>
</dbReference>
<dbReference type="PANTHER" id="PTHR43343:SF3">
    <property type="entry name" value="PROTEASE DO-LIKE 8, CHLOROPLASTIC"/>
    <property type="match status" value="1"/>
</dbReference>
<dbReference type="InterPro" id="IPR009003">
    <property type="entry name" value="Peptidase_S1_PA"/>
</dbReference>
<gene>
    <name evidence="6" type="ORF">AB1Y20_005693</name>
</gene>
<dbReference type="GO" id="GO:0004252">
    <property type="term" value="F:serine-type endopeptidase activity"/>
    <property type="evidence" value="ECO:0007669"/>
    <property type="project" value="InterPro"/>
</dbReference>
<dbReference type="SUPFAM" id="SSF50156">
    <property type="entry name" value="PDZ domain-like"/>
    <property type="match status" value="1"/>
</dbReference>
<protein>
    <recommendedName>
        <fullName evidence="5">PDZ domain-containing protein</fullName>
    </recommendedName>
</protein>
<keyword evidence="7" id="KW-1185">Reference proteome</keyword>